<evidence type="ECO:0000256" key="1">
    <source>
        <dbReference type="SAM" id="MobiDB-lite"/>
    </source>
</evidence>
<feature type="transmembrane region" description="Helical" evidence="2">
    <location>
        <begin position="39"/>
        <end position="59"/>
    </location>
</feature>
<dbReference type="SUPFAM" id="SSF48452">
    <property type="entry name" value="TPR-like"/>
    <property type="match status" value="2"/>
</dbReference>
<accession>A0A927L1W8</accession>
<sequence>MPSQPLARRRRDTLILASGPVLGTAVGAVTNVITSSWNWWLFVSLVLLVSLCAAAATYLPAPANTPRPAGERAGTVSTLPPASAVFTGRGSALERLADHPARPRPHHRAAVFLITGEPGVGKTELAVQAAHRLTDRFPDAQLFLAFRSHGGQSSSLDVRDILLTALETFAPAVSLATSDIDRLGSSWRAATTDQQIVIILDDVVTAEQVLRLLPSSHGCLVITTARQFIVGIDPDLHLRLEGLSQEEAERMIGEIVRRASCQLPESTIRELAAVHRLPLTIRHAVDQLISGDGVPVGRLPTGRRETQVFATTFGRLPPRERLVLHRSSLYPGPHLTGTFAAALADISAAEAEEALTELHRLGLIHKPDPYGYGFHDLVRAMALTDGRDADSDREDELAISRLFQAALGVVYEVSTLINGPVVTSTLPNRGIASLSPMTESEALTWMSVHFDDLRSVIRLAIDRSWNGTWELVSGISYYMRFHRNIPQAEEFNRAALQIAVAAHDRLGQAVCQLWLGRLARTMSEYTLARSHTSRGLSLFIELDDVLGQATCHAELGYIDHHLARYEDSADHAMQAGALYRHAGNTRGRANSEGLLGMLGRLTGDYRGALEHLELALDLFMEIRNERNQAWIHCELGTIQRQTGAYEEARSQFRLAREISDRTGDLNGQAWADRELGIVARMTGAHDEALSLLSSALQVFTDLGGRRNIADALVELGTLHRVNGQAEAARTFLVRALSIYRDIGNRRGLAWTELELGALDRLTGAIEAAQEHVDQAMVTYSEIRDKSGMARTYFELGCLAVLRGGEPMARTHWERALALYESMGSPEADETRVRLSAL</sequence>
<keyword evidence="4" id="KW-0547">Nucleotide-binding</keyword>
<feature type="domain" description="NB-ARC" evidence="3">
    <location>
        <begin position="111"/>
        <end position="257"/>
    </location>
</feature>
<keyword evidence="2" id="KW-1133">Transmembrane helix</keyword>
<dbReference type="Pfam" id="PF13424">
    <property type="entry name" value="TPR_12"/>
    <property type="match status" value="2"/>
</dbReference>
<evidence type="ECO:0000313" key="5">
    <source>
        <dbReference type="Proteomes" id="UP000661025"/>
    </source>
</evidence>
<dbReference type="Gene3D" id="1.25.40.10">
    <property type="entry name" value="Tetratricopeptide repeat domain"/>
    <property type="match status" value="2"/>
</dbReference>
<dbReference type="GO" id="GO:0043531">
    <property type="term" value="F:ADP binding"/>
    <property type="evidence" value="ECO:0007669"/>
    <property type="project" value="InterPro"/>
</dbReference>
<keyword evidence="4" id="KW-0067">ATP-binding</keyword>
<dbReference type="InterPro" id="IPR027417">
    <property type="entry name" value="P-loop_NTPase"/>
</dbReference>
<feature type="region of interest" description="Disordered" evidence="1">
    <location>
        <begin position="62"/>
        <end position="81"/>
    </location>
</feature>
<evidence type="ECO:0000256" key="2">
    <source>
        <dbReference type="SAM" id="Phobius"/>
    </source>
</evidence>
<dbReference type="Pfam" id="PF00931">
    <property type="entry name" value="NB-ARC"/>
    <property type="match status" value="1"/>
</dbReference>
<dbReference type="InterPro" id="IPR011990">
    <property type="entry name" value="TPR-like_helical_dom_sf"/>
</dbReference>
<dbReference type="Proteomes" id="UP000661025">
    <property type="component" value="Unassembled WGS sequence"/>
</dbReference>
<dbReference type="PANTHER" id="PTHR47691">
    <property type="entry name" value="REGULATOR-RELATED"/>
    <property type="match status" value="1"/>
</dbReference>
<comment type="caution">
    <text evidence="4">The sequence shown here is derived from an EMBL/GenBank/DDBJ whole genome shotgun (WGS) entry which is preliminary data.</text>
</comment>
<name>A0A927L1W8_9ACTN</name>
<evidence type="ECO:0000313" key="4">
    <source>
        <dbReference type="EMBL" id="MBD9724120.1"/>
    </source>
</evidence>
<dbReference type="SUPFAM" id="SSF52540">
    <property type="entry name" value="P-loop containing nucleoside triphosphate hydrolases"/>
    <property type="match status" value="1"/>
</dbReference>
<organism evidence="4 5">
    <name type="scientific">Streptomyces caniscabiei</name>
    <dbReference type="NCBI Taxonomy" id="2746961"/>
    <lineage>
        <taxon>Bacteria</taxon>
        <taxon>Bacillati</taxon>
        <taxon>Actinomycetota</taxon>
        <taxon>Actinomycetes</taxon>
        <taxon>Kitasatosporales</taxon>
        <taxon>Streptomycetaceae</taxon>
        <taxon>Streptomyces</taxon>
    </lineage>
</organism>
<dbReference type="InterPro" id="IPR019734">
    <property type="entry name" value="TPR_rpt"/>
</dbReference>
<keyword evidence="2" id="KW-0472">Membrane</keyword>
<dbReference type="RefSeq" id="WP_192360942.1">
    <property type="nucleotide sequence ID" value="NZ_CP119182.1"/>
</dbReference>
<dbReference type="SMART" id="SM00028">
    <property type="entry name" value="TPR"/>
    <property type="match status" value="5"/>
</dbReference>
<reference evidence="4" key="1">
    <citation type="submission" date="2020-09" db="EMBL/GenBank/DDBJ databases">
        <title>Streptomyces canutascabiei sp. nov., which causes potato common scab and is distributed across the world.</title>
        <authorList>
            <person name="Nguyen H.P."/>
            <person name="Weisberg A.J."/>
            <person name="Chang J.H."/>
            <person name="Clarke C.R."/>
        </authorList>
    </citation>
    <scope>NUCLEOTIDE SEQUENCE</scope>
    <source>
        <strain evidence="4">ID-01-6.2a</strain>
    </source>
</reference>
<dbReference type="InterPro" id="IPR002182">
    <property type="entry name" value="NB-ARC"/>
</dbReference>
<dbReference type="GeneID" id="79928168"/>
<protein>
    <submittedName>
        <fullName evidence="4">ATP-binding protein</fullName>
    </submittedName>
</protein>
<evidence type="ECO:0000259" key="3">
    <source>
        <dbReference type="Pfam" id="PF00931"/>
    </source>
</evidence>
<gene>
    <name evidence="4" type="ORF">IHE70_12930</name>
</gene>
<proteinExistence type="predicted"/>
<dbReference type="EMBL" id="JACYXT010000004">
    <property type="protein sequence ID" value="MBD9724120.1"/>
    <property type="molecule type" value="Genomic_DNA"/>
</dbReference>
<keyword evidence="2" id="KW-0812">Transmembrane</keyword>
<dbReference type="PANTHER" id="PTHR47691:SF3">
    <property type="entry name" value="HTH-TYPE TRANSCRIPTIONAL REGULATOR RV0890C-RELATED"/>
    <property type="match status" value="1"/>
</dbReference>
<dbReference type="AlphaFoldDB" id="A0A927L1W8"/>
<dbReference type="Gene3D" id="3.40.50.300">
    <property type="entry name" value="P-loop containing nucleotide triphosphate hydrolases"/>
    <property type="match status" value="1"/>
</dbReference>
<dbReference type="GO" id="GO:0005524">
    <property type="term" value="F:ATP binding"/>
    <property type="evidence" value="ECO:0007669"/>
    <property type="project" value="UniProtKB-KW"/>
</dbReference>